<dbReference type="Proteomes" id="UP000248021">
    <property type="component" value="Unassembled WGS sequence"/>
</dbReference>
<organism evidence="1 2">
    <name type="scientific">Chelatococcus asaccharovorans</name>
    <dbReference type="NCBI Taxonomy" id="28210"/>
    <lineage>
        <taxon>Bacteria</taxon>
        <taxon>Pseudomonadati</taxon>
        <taxon>Pseudomonadota</taxon>
        <taxon>Alphaproteobacteria</taxon>
        <taxon>Hyphomicrobiales</taxon>
        <taxon>Chelatococcaceae</taxon>
        <taxon>Chelatococcus</taxon>
    </lineage>
</organism>
<dbReference type="AlphaFoldDB" id="A0A2V3U366"/>
<evidence type="ECO:0000313" key="1">
    <source>
        <dbReference type="EMBL" id="PXW56979.1"/>
    </source>
</evidence>
<dbReference type="OrthoDB" id="7951270at2"/>
<dbReference type="EMBL" id="QJJK01000007">
    <property type="protein sequence ID" value="PXW56979.1"/>
    <property type="molecule type" value="Genomic_DNA"/>
</dbReference>
<reference evidence="1 2" key="1">
    <citation type="submission" date="2018-05" db="EMBL/GenBank/DDBJ databases">
        <title>Genomic Encyclopedia of Type Strains, Phase IV (KMG-IV): sequencing the most valuable type-strain genomes for metagenomic binning, comparative biology and taxonomic classification.</title>
        <authorList>
            <person name="Goeker M."/>
        </authorList>
    </citation>
    <scope>NUCLEOTIDE SEQUENCE [LARGE SCALE GENOMIC DNA]</scope>
    <source>
        <strain evidence="1 2">DSM 6462</strain>
    </source>
</reference>
<comment type="caution">
    <text evidence="1">The sequence shown here is derived from an EMBL/GenBank/DDBJ whole genome shotgun (WGS) entry which is preliminary data.</text>
</comment>
<evidence type="ECO:0000313" key="2">
    <source>
        <dbReference type="Proteomes" id="UP000248021"/>
    </source>
</evidence>
<dbReference type="RefSeq" id="WP_110375617.1">
    <property type="nucleotide sequence ID" value="NZ_JAHBRY010000001.1"/>
</dbReference>
<proteinExistence type="predicted"/>
<accession>A0A2V3U366</accession>
<protein>
    <submittedName>
        <fullName evidence="1">Uncharacterized protein</fullName>
    </submittedName>
</protein>
<gene>
    <name evidence="1" type="ORF">C7450_10716</name>
</gene>
<name>A0A2V3U366_9HYPH</name>
<sequence length="91" mass="10354">MDDEGDRTVGGYRLKQTCWACPEQYDVFRGAEQVGYLRLRHGRFDASVPDVDGGIVYEAMPKGDGRFEDDERDRFLREAVAAIDEALRLNP</sequence>
<keyword evidence="2" id="KW-1185">Reference proteome</keyword>